<evidence type="ECO:0000313" key="11">
    <source>
        <dbReference type="Proteomes" id="UP001217089"/>
    </source>
</evidence>
<comment type="cofactor">
    <cofactor evidence="1">
        <name>L-ascorbate</name>
        <dbReference type="ChEBI" id="CHEBI:38290"/>
    </cofactor>
</comment>
<keyword evidence="6" id="KW-0560">Oxidoreductase</keyword>
<gene>
    <name evidence="10" type="ORF">KUTeg_016326</name>
</gene>
<evidence type="ECO:0000256" key="5">
    <source>
        <dbReference type="ARBA" id="ARBA00022964"/>
    </source>
</evidence>
<keyword evidence="4" id="KW-0847">Vitamin C</keyword>
<dbReference type="InterPro" id="IPR006620">
    <property type="entry name" value="Pro_4_hyd_alph"/>
</dbReference>
<dbReference type="InterPro" id="IPR045054">
    <property type="entry name" value="P4HA-like"/>
</dbReference>
<organism evidence="10 11">
    <name type="scientific">Tegillarca granosa</name>
    <name type="common">Malaysian cockle</name>
    <name type="synonym">Anadara granosa</name>
    <dbReference type="NCBI Taxonomy" id="220873"/>
    <lineage>
        <taxon>Eukaryota</taxon>
        <taxon>Metazoa</taxon>
        <taxon>Spiralia</taxon>
        <taxon>Lophotrochozoa</taxon>
        <taxon>Mollusca</taxon>
        <taxon>Bivalvia</taxon>
        <taxon>Autobranchia</taxon>
        <taxon>Pteriomorphia</taxon>
        <taxon>Arcoida</taxon>
        <taxon>Arcoidea</taxon>
        <taxon>Arcidae</taxon>
        <taxon>Tegillarca</taxon>
    </lineage>
</organism>
<dbReference type="PANTHER" id="PTHR10869">
    <property type="entry name" value="PROLYL 4-HYDROXYLASE ALPHA SUBUNIT"/>
    <property type="match status" value="1"/>
</dbReference>
<feature type="domain" description="Prolyl 4-hydroxylase alpha subunit" evidence="9">
    <location>
        <begin position="86"/>
        <end position="318"/>
    </location>
</feature>
<dbReference type="InterPro" id="IPR018247">
    <property type="entry name" value="EF_Hand_1_Ca_BS"/>
</dbReference>
<name>A0ABQ9EKI9_TEGGR</name>
<dbReference type="SMART" id="SM00702">
    <property type="entry name" value="P4Hc"/>
    <property type="match status" value="1"/>
</dbReference>
<dbReference type="PROSITE" id="PS00018">
    <property type="entry name" value="EF_HAND_1"/>
    <property type="match status" value="1"/>
</dbReference>
<sequence length="339" mass="39640">MSTWFHFRFRLSILVKILIFLQLSKKSSILATDTNDICLTSNGVVTCQKESSVNLTRIDGKKENHIDQVTLADGRHINLHTVSVKPLIIEIQDFLTKEECEYFIQLAKDEGLENSQTYHNKNRKGQVELYDTNRDKKLSVEEMSLTIQGAFDTYLDNSDILQMYKDENIDKNNDEILTPDELKNFSPSKLEKYIKKLLEKHPEKHSRYSQQVWLYPDSSKDPVFKTLQERVSTIVNLPIELIRMSDFQEVQNKNLVNLYKNCKDVSLKISPKQGKAIIWYNHFVDTEDGWMGDMDNYTLHGGCPVIRGRKWIANFWIKTTDNKSEDLEKMKRLHKPIEM</sequence>
<accession>A0ABQ9EKI9</accession>
<protein>
    <recommendedName>
        <fullName evidence="9">Prolyl 4-hydroxylase alpha subunit domain-containing protein</fullName>
    </recommendedName>
</protein>
<reference evidence="10 11" key="1">
    <citation type="submission" date="2022-12" db="EMBL/GenBank/DDBJ databases">
        <title>Chromosome-level genome of Tegillarca granosa.</title>
        <authorList>
            <person name="Kim J."/>
        </authorList>
    </citation>
    <scope>NUCLEOTIDE SEQUENCE [LARGE SCALE GENOMIC DNA]</scope>
    <source>
        <strain evidence="10">Teg-2019</strain>
        <tissue evidence="10">Adductor muscle</tissue>
    </source>
</reference>
<proteinExistence type="predicted"/>
<evidence type="ECO:0000256" key="3">
    <source>
        <dbReference type="ARBA" id="ARBA00022837"/>
    </source>
</evidence>
<keyword evidence="7" id="KW-0408">Iron</keyword>
<keyword evidence="11" id="KW-1185">Reference proteome</keyword>
<evidence type="ECO:0000256" key="6">
    <source>
        <dbReference type="ARBA" id="ARBA00023002"/>
    </source>
</evidence>
<dbReference type="EMBL" id="JARBDR010000813">
    <property type="protein sequence ID" value="KAJ8305781.1"/>
    <property type="molecule type" value="Genomic_DNA"/>
</dbReference>
<feature type="signal peptide" evidence="8">
    <location>
        <begin position="1"/>
        <end position="26"/>
    </location>
</feature>
<evidence type="ECO:0000256" key="7">
    <source>
        <dbReference type="ARBA" id="ARBA00023004"/>
    </source>
</evidence>
<keyword evidence="3" id="KW-0106">Calcium</keyword>
<keyword evidence="2" id="KW-0479">Metal-binding</keyword>
<evidence type="ECO:0000256" key="2">
    <source>
        <dbReference type="ARBA" id="ARBA00022723"/>
    </source>
</evidence>
<evidence type="ECO:0000313" key="10">
    <source>
        <dbReference type="EMBL" id="KAJ8305781.1"/>
    </source>
</evidence>
<evidence type="ECO:0000256" key="8">
    <source>
        <dbReference type="SAM" id="SignalP"/>
    </source>
</evidence>
<dbReference type="Proteomes" id="UP001217089">
    <property type="component" value="Unassembled WGS sequence"/>
</dbReference>
<dbReference type="PANTHER" id="PTHR10869:SF246">
    <property type="entry name" value="TRANSMEMBRANE PROLYL 4-HYDROXYLASE"/>
    <property type="match status" value="1"/>
</dbReference>
<keyword evidence="5" id="KW-0223">Dioxygenase</keyword>
<keyword evidence="8" id="KW-0732">Signal</keyword>
<dbReference type="Gene3D" id="2.60.120.620">
    <property type="entry name" value="q2cbj1_9rhob like domain"/>
    <property type="match status" value="2"/>
</dbReference>
<dbReference type="SUPFAM" id="SSF47473">
    <property type="entry name" value="EF-hand"/>
    <property type="match status" value="1"/>
</dbReference>
<evidence type="ECO:0000259" key="9">
    <source>
        <dbReference type="SMART" id="SM00702"/>
    </source>
</evidence>
<comment type="caution">
    <text evidence="10">The sequence shown here is derived from an EMBL/GenBank/DDBJ whole genome shotgun (WGS) entry which is preliminary data.</text>
</comment>
<evidence type="ECO:0000256" key="1">
    <source>
        <dbReference type="ARBA" id="ARBA00001961"/>
    </source>
</evidence>
<evidence type="ECO:0000256" key="4">
    <source>
        <dbReference type="ARBA" id="ARBA00022896"/>
    </source>
</evidence>
<dbReference type="InterPro" id="IPR011992">
    <property type="entry name" value="EF-hand-dom_pair"/>
</dbReference>
<feature type="chain" id="PRO_5047442170" description="Prolyl 4-hydroxylase alpha subunit domain-containing protein" evidence="8">
    <location>
        <begin position="27"/>
        <end position="339"/>
    </location>
</feature>